<keyword evidence="1 2" id="KW-0238">DNA-binding</keyword>
<dbReference type="Pfam" id="PF00436">
    <property type="entry name" value="SSB"/>
    <property type="match status" value="1"/>
</dbReference>
<evidence type="ECO:0000313" key="5">
    <source>
        <dbReference type="Proteomes" id="UP000644727"/>
    </source>
</evidence>
<feature type="region of interest" description="Disordered" evidence="3">
    <location>
        <begin position="112"/>
        <end position="162"/>
    </location>
</feature>
<dbReference type="Proteomes" id="UP000644727">
    <property type="component" value="Unassembled WGS sequence"/>
</dbReference>
<feature type="compositionally biased region" description="Basic and acidic residues" evidence="3">
    <location>
        <begin position="119"/>
        <end position="131"/>
    </location>
</feature>
<evidence type="ECO:0000256" key="1">
    <source>
        <dbReference type="ARBA" id="ARBA00023125"/>
    </source>
</evidence>
<reference evidence="4 5" key="1">
    <citation type="submission" date="2020-10" db="EMBL/GenBank/DDBJ databases">
        <title>Draft genome and description of Brachybacterium epidermidis sp nov.</title>
        <authorList>
            <person name="Boxberger M."/>
            <person name="La Scola B."/>
        </authorList>
    </citation>
    <scope>NUCLEOTIDE SEQUENCE [LARGE SCALE GENOMIC DNA]</scope>
    <source>
        <strain evidence="4 5">Marseille-Q2903</strain>
    </source>
</reference>
<dbReference type="PROSITE" id="PS50935">
    <property type="entry name" value="SSB"/>
    <property type="match status" value="1"/>
</dbReference>
<accession>A0ABR9VXY8</accession>
<name>A0ABR9VXY8_9MICO</name>
<dbReference type="GO" id="GO:0003677">
    <property type="term" value="F:DNA binding"/>
    <property type="evidence" value="ECO:0007669"/>
    <property type="project" value="UniProtKB-KW"/>
</dbReference>
<evidence type="ECO:0000256" key="2">
    <source>
        <dbReference type="PROSITE-ProRule" id="PRU00252"/>
    </source>
</evidence>
<feature type="compositionally biased region" description="Gly residues" evidence="3">
    <location>
        <begin position="135"/>
        <end position="145"/>
    </location>
</feature>
<gene>
    <name evidence="4" type="ORF">IOE58_02175</name>
</gene>
<dbReference type="CDD" id="cd04496">
    <property type="entry name" value="SSB_OBF"/>
    <property type="match status" value="1"/>
</dbReference>
<evidence type="ECO:0000313" key="4">
    <source>
        <dbReference type="EMBL" id="MBE9403054.1"/>
    </source>
</evidence>
<dbReference type="InterPro" id="IPR000424">
    <property type="entry name" value="Primosome_PriB/ssb"/>
</dbReference>
<dbReference type="InterPro" id="IPR012340">
    <property type="entry name" value="NA-bd_OB-fold"/>
</dbReference>
<dbReference type="SUPFAM" id="SSF50249">
    <property type="entry name" value="Nucleic acid-binding proteins"/>
    <property type="match status" value="1"/>
</dbReference>
<keyword evidence="5" id="KW-1185">Reference proteome</keyword>
<dbReference type="EMBL" id="JADEYR010000001">
    <property type="protein sequence ID" value="MBE9403054.1"/>
    <property type="molecule type" value="Genomic_DNA"/>
</dbReference>
<sequence>MGNATDNPREKQFPNGDISAMVRIAVNSRYFDSSINDYSDRKTEFVNVYARRQLARNVIASVKKGQPLVATGRLGTSEWTGDDGRTYHSLTLTAETIGHDLTFGTAEFTKPPRVADIPDVDHDTGEIKDDAPAGGSEGLGYGGAEGLVDQDTAADDSLVASH</sequence>
<comment type="caution">
    <text evidence="4">The sequence shown here is derived from an EMBL/GenBank/DDBJ whole genome shotgun (WGS) entry which is preliminary data.</text>
</comment>
<evidence type="ECO:0000256" key="3">
    <source>
        <dbReference type="SAM" id="MobiDB-lite"/>
    </source>
</evidence>
<dbReference type="Gene3D" id="2.40.50.140">
    <property type="entry name" value="Nucleic acid-binding proteins"/>
    <property type="match status" value="1"/>
</dbReference>
<proteinExistence type="predicted"/>
<protein>
    <submittedName>
        <fullName evidence="4">Single-stranded DNA-binding protein</fullName>
    </submittedName>
</protein>
<organism evidence="4 5">
    <name type="scientific">Brachybacterium epidermidis</name>
    <dbReference type="NCBI Taxonomy" id="2781983"/>
    <lineage>
        <taxon>Bacteria</taxon>
        <taxon>Bacillati</taxon>
        <taxon>Actinomycetota</taxon>
        <taxon>Actinomycetes</taxon>
        <taxon>Micrococcales</taxon>
        <taxon>Dermabacteraceae</taxon>
        <taxon>Brachybacterium</taxon>
    </lineage>
</organism>